<feature type="compositionally biased region" description="Low complexity" evidence="1">
    <location>
        <begin position="150"/>
        <end position="161"/>
    </location>
</feature>
<gene>
    <name evidence="3" type="ORF">N0V83_010967</name>
</gene>
<protein>
    <submittedName>
        <fullName evidence="3">Uncharacterized protein</fullName>
    </submittedName>
</protein>
<organism evidence="3 4">
    <name type="scientific">Neocucurbitaria cava</name>
    <dbReference type="NCBI Taxonomy" id="798079"/>
    <lineage>
        <taxon>Eukaryota</taxon>
        <taxon>Fungi</taxon>
        <taxon>Dikarya</taxon>
        <taxon>Ascomycota</taxon>
        <taxon>Pezizomycotina</taxon>
        <taxon>Dothideomycetes</taxon>
        <taxon>Pleosporomycetidae</taxon>
        <taxon>Pleosporales</taxon>
        <taxon>Pleosporineae</taxon>
        <taxon>Cucurbitariaceae</taxon>
        <taxon>Neocucurbitaria</taxon>
    </lineage>
</organism>
<dbReference type="EMBL" id="JAPEUY010000022">
    <property type="protein sequence ID" value="KAJ4362026.1"/>
    <property type="molecule type" value="Genomic_DNA"/>
</dbReference>
<accession>A0A9W9CHC0</accession>
<keyword evidence="2" id="KW-0472">Membrane</keyword>
<reference evidence="3" key="1">
    <citation type="submission" date="2022-10" db="EMBL/GenBank/DDBJ databases">
        <title>Tapping the CABI collections for fungal endophytes: first genome assemblies for Collariella, Neodidymelliopsis, Ascochyta clinopodiicola, Didymella pomorum, Didymosphaeria variabile, Neocosmospora piperis and Neocucurbitaria cava.</title>
        <authorList>
            <person name="Hill R."/>
        </authorList>
    </citation>
    <scope>NUCLEOTIDE SEQUENCE</scope>
    <source>
        <strain evidence="3">IMI 356814</strain>
    </source>
</reference>
<dbReference type="OrthoDB" id="3794713at2759"/>
<feature type="compositionally biased region" description="Basic and acidic residues" evidence="1">
    <location>
        <begin position="262"/>
        <end position="284"/>
    </location>
</feature>
<evidence type="ECO:0000313" key="3">
    <source>
        <dbReference type="EMBL" id="KAJ4362026.1"/>
    </source>
</evidence>
<evidence type="ECO:0000256" key="2">
    <source>
        <dbReference type="SAM" id="Phobius"/>
    </source>
</evidence>
<feature type="region of interest" description="Disordered" evidence="1">
    <location>
        <begin position="150"/>
        <end position="174"/>
    </location>
</feature>
<feature type="transmembrane region" description="Helical" evidence="2">
    <location>
        <begin position="180"/>
        <end position="198"/>
    </location>
</feature>
<evidence type="ECO:0000256" key="1">
    <source>
        <dbReference type="SAM" id="MobiDB-lite"/>
    </source>
</evidence>
<dbReference type="Proteomes" id="UP001140560">
    <property type="component" value="Unassembled WGS sequence"/>
</dbReference>
<keyword evidence="2" id="KW-0812">Transmembrane</keyword>
<proteinExistence type="predicted"/>
<keyword evidence="2" id="KW-1133">Transmembrane helix</keyword>
<name>A0A9W9CHC0_9PLEO</name>
<dbReference type="AlphaFoldDB" id="A0A9W9CHC0"/>
<sequence length="297" mass="32351">MSKFGTDCLTQITIQPNSTILAGIEACQAAANTTFCYPPNGTRICAPAEDTPFFWPTGYYNNDSRLNLDYEGRPGVLFLRKNTGNGTQDFTPYLYDYKATEIPGVQNEKTIEMYFEERRLNDELDPMNLKTYHGPTLILVKTAEWPTMTSASSRATATAKSPYSSDDDDDDGKPKLHPGAIVGIVLGSIVAAVAIFFLCCRNCCCGAKRTPRPKVDKQKQAHLIDQGRELMEKRGGTTGNGGDKSKAAVSSANVGLVGNDGRSLDDLVRAEEARSAQRRVETADMPHGGVPPPKYTP</sequence>
<feature type="region of interest" description="Disordered" evidence="1">
    <location>
        <begin position="226"/>
        <end position="297"/>
    </location>
</feature>
<evidence type="ECO:0000313" key="4">
    <source>
        <dbReference type="Proteomes" id="UP001140560"/>
    </source>
</evidence>
<keyword evidence="4" id="KW-1185">Reference proteome</keyword>
<feature type="compositionally biased region" description="Basic and acidic residues" evidence="1">
    <location>
        <begin position="226"/>
        <end position="235"/>
    </location>
</feature>
<comment type="caution">
    <text evidence="3">The sequence shown here is derived from an EMBL/GenBank/DDBJ whole genome shotgun (WGS) entry which is preliminary data.</text>
</comment>